<gene>
    <name evidence="3" type="ORF">ACFS7Z_15515</name>
</gene>
<dbReference type="Proteomes" id="UP001597641">
    <property type="component" value="Unassembled WGS sequence"/>
</dbReference>
<dbReference type="PANTHER" id="PTHR13774:SF17">
    <property type="entry name" value="PHENAZINE BIOSYNTHESIS-LIKE DOMAIN-CONTAINING PROTEIN"/>
    <property type="match status" value="1"/>
</dbReference>
<evidence type="ECO:0000313" key="3">
    <source>
        <dbReference type="EMBL" id="MFD3001781.1"/>
    </source>
</evidence>
<dbReference type="NCBIfam" id="TIGR00654">
    <property type="entry name" value="PhzF_family"/>
    <property type="match status" value="1"/>
</dbReference>
<dbReference type="Pfam" id="PF02567">
    <property type="entry name" value="PhzC-PhzF"/>
    <property type="match status" value="1"/>
</dbReference>
<proteinExistence type="inferred from homology"/>
<comment type="similarity">
    <text evidence="1">Belongs to the PhzF family.</text>
</comment>
<dbReference type="InterPro" id="IPR003719">
    <property type="entry name" value="Phenazine_PhzF-like"/>
</dbReference>
<name>A0ABW6BXP9_9BACT</name>
<dbReference type="PANTHER" id="PTHR13774">
    <property type="entry name" value="PHENAZINE BIOSYNTHESIS PROTEIN"/>
    <property type="match status" value="1"/>
</dbReference>
<organism evidence="3 4">
    <name type="scientific">Pontibacter toksunensis</name>
    <dbReference type="NCBI Taxonomy" id="1332631"/>
    <lineage>
        <taxon>Bacteria</taxon>
        <taxon>Pseudomonadati</taxon>
        <taxon>Bacteroidota</taxon>
        <taxon>Cytophagia</taxon>
        <taxon>Cytophagales</taxon>
        <taxon>Hymenobacteraceae</taxon>
        <taxon>Pontibacter</taxon>
    </lineage>
</organism>
<keyword evidence="4" id="KW-1185">Reference proteome</keyword>
<evidence type="ECO:0000256" key="2">
    <source>
        <dbReference type="ARBA" id="ARBA00023235"/>
    </source>
</evidence>
<comment type="caution">
    <text evidence="3">The sequence shown here is derived from an EMBL/GenBank/DDBJ whole genome shotgun (WGS) entry which is preliminary data.</text>
</comment>
<dbReference type="Gene3D" id="3.10.310.10">
    <property type="entry name" value="Diaminopimelate Epimerase, Chain A, domain 1"/>
    <property type="match status" value="2"/>
</dbReference>
<reference evidence="4" key="1">
    <citation type="journal article" date="2019" name="Int. J. Syst. Evol. Microbiol.">
        <title>The Global Catalogue of Microorganisms (GCM) 10K type strain sequencing project: providing services to taxonomists for standard genome sequencing and annotation.</title>
        <authorList>
            <consortium name="The Broad Institute Genomics Platform"/>
            <consortium name="The Broad Institute Genome Sequencing Center for Infectious Disease"/>
            <person name="Wu L."/>
            <person name="Ma J."/>
        </authorList>
    </citation>
    <scope>NUCLEOTIDE SEQUENCE [LARGE SCALE GENOMIC DNA]</scope>
    <source>
        <strain evidence="4">KCTC 23984</strain>
    </source>
</reference>
<protein>
    <submittedName>
        <fullName evidence="3">PhzF family phenazine biosynthesis protein</fullName>
    </submittedName>
</protein>
<dbReference type="EMBL" id="JBHUOX010000011">
    <property type="protein sequence ID" value="MFD3001781.1"/>
    <property type="molecule type" value="Genomic_DNA"/>
</dbReference>
<keyword evidence="2" id="KW-0413">Isomerase</keyword>
<evidence type="ECO:0000313" key="4">
    <source>
        <dbReference type="Proteomes" id="UP001597641"/>
    </source>
</evidence>
<dbReference type="RefSeq" id="WP_377486290.1">
    <property type="nucleotide sequence ID" value="NZ_JBHUOX010000011.1"/>
</dbReference>
<evidence type="ECO:0000256" key="1">
    <source>
        <dbReference type="ARBA" id="ARBA00008270"/>
    </source>
</evidence>
<dbReference type="SUPFAM" id="SSF54506">
    <property type="entry name" value="Diaminopimelate epimerase-like"/>
    <property type="match status" value="1"/>
</dbReference>
<dbReference type="PIRSF" id="PIRSF016184">
    <property type="entry name" value="PhzC_PhzF"/>
    <property type="match status" value="1"/>
</dbReference>
<accession>A0ABW6BXP9</accession>
<sequence length="262" mass="29070">MSKIKMYQIDAFTDRVFHGNPAAVCVLDEWLEDKKMQQIAAENNLAETAFLVPNGSDYEIRWFTPTVEVDLCGHATLASGFVLFHYYNHPTNTVNFQSRNSGLLTVDRAGEELTLNFPADVYQRVEAPQALVQALGVTPAEAYKGKTDYLLLFQNQAEIKGLAPDFRLMATVEARGTIVTAPGEDVDFVSRFFCPQVGIDEDPVTGSAHTTLTPFWSQRLNKKVLRARQISARGGELTCEFLGNRVKITGKAVAYLTGEIEV</sequence>